<evidence type="ECO:0000256" key="6">
    <source>
        <dbReference type="ARBA" id="ARBA00023002"/>
    </source>
</evidence>
<dbReference type="eggNOG" id="KOG0541">
    <property type="taxonomic scope" value="Eukaryota"/>
</dbReference>
<evidence type="ECO:0000256" key="4">
    <source>
        <dbReference type="ARBA" id="ARBA00022559"/>
    </source>
</evidence>
<dbReference type="CDD" id="cd03013">
    <property type="entry name" value="PRX5_like"/>
    <property type="match status" value="1"/>
</dbReference>
<evidence type="ECO:0000256" key="2">
    <source>
        <dbReference type="ARBA" id="ARBA00010505"/>
    </source>
</evidence>
<gene>
    <name evidence="11" type="ORF">BE221DRAFT_195185</name>
</gene>
<reference evidence="11" key="1">
    <citation type="submission" date="2017-04" db="EMBL/GenBank/DDBJ databases">
        <title>Population genomics of picophytoplankton unveils novel chromosome hypervariability.</title>
        <authorList>
            <consortium name="DOE Joint Genome Institute"/>
            <person name="Blanc-Mathieu R."/>
            <person name="Krasovec M."/>
            <person name="Hebrard M."/>
            <person name="Yau S."/>
            <person name="Desgranges E."/>
            <person name="Martin J."/>
            <person name="Schackwitz W."/>
            <person name="Kuo A."/>
            <person name="Salin G."/>
            <person name="Donnadieu C."/>
            <person name="Desdevises Y."/>
            <person name="Sanchez-Ferandin S."/>
            <person name="Moreau H."/>
            <person name="Rivals E."/>
            <person name="Grigoriev I.V."/>
            <person name="Grimsley N."/>
            <person name="Eyre-Walker A."/>
            <person name="Piganeau G."/>
        </authorList>
    </citation>
    <scope>NUCLEOTIDE SEQUENCE [LARGE SCALE GENOMIC DNA]</scope>
    <source>
        <strain evidence="11">RCC 1115</strain>
    </source>
</reference>
<dbReference type="AlphaFoldDB" id="A0A1Y5I7K2"/>
<dbReference type="Gene3D" id="3.40.30.10">
    <property type="entry name" value="Glutaredoxin"/>
    <property type="match status" value="1"/>
</dbReference>
<feature type="active site" description="Cysteine sulfenic acid (-SOH) intermediate" evidence="8">
    <location>
        <position position="86"/>
    </location>
</feature>
<sequence length="202" mass="21896">MSRVRGVDARARGALRARGASATTRMRVRARGIDRPPIEVGETLPGEASVAYVDDDGALVRARAGDLWAKRRVVVFAVPGAFTPTCSNKHLPGYVRLAEEFRARGVDDVMCVSVNDAFVMNAWGETAGARKARVRMVADGSATLARAMGTDLDLSEQGMGTRSRRFAMIAYDGVVEYLAMENGTKYETSGADEVLEHLKKSR</sequence>
<evidence type="ECO:0000256" key="3">
    <source>
        <dbReference type="ARBA" id="ARBA00013016"/>
    </source>
</evidence>
<dbReference type="InterPro" id="IPR037944">
    <property type="entry name" value="PRX5-like"/>
</dbReference>
<evidence type="ECO:0000259" key="10">
    <source>
        <dbReference type="PROSITE" id="PS51352"/>
    </source>
</evidence>
<evidence type="ECO:0000256" key="5">
    <source>
        <dbReference type="ARBA" id="ARBA00022862"/>
    </source>
</evidence>
<evidence type="ECO:0000256" key="7">
    <source>
        <dbReference type="ARBA" id="ARBA00023284"/>
    </source>
</evidence>
<dbReference type="GO" id="GO:0042744">
    <property type="term" value="P:hydrogen peroxide catabolic process"/>
    <property type="evidence" value="ECO:0007669"/>
    <property type="project" value="TreeGrafter"/>
</dbReference>
<dbReference type="PROSITE" id="PS51352">
    <property type="entry name" value="THIOREDOXIN_2"/>
    <property type="match status" value="1"/>
</dbReference>
<comment type="catalytic activity">
    <reaction evidence="1">
        <text>[glutaredoxin]-dithiol + a hydroperoxide = [glutaredoxin]-disulfide + an alcohol + H2O</text>
        <dbReference type="Rhea" id="RHEA:62624"/>
        <dbReference type="Rhea" id="RHEA-COMP:10729"/>
        <dbReference type="Rhea" id="RHEA-COMP:10730"/>
        <dbReference type="ChEBI" id="CHEBI:15377"/>
        <dbReference type="ChEBI" id="CHEBI:29950"/>
        <dbReference type="ChEBI" id="CHEBI:30879"/>
        <dbReference type="ChEBI" id="CHEBI:35924"/>
        <dbReference type="ChEBI" id="CHEBI:50058"/>
        <dbReference type="EC" id="1.11.1.25"/>
    </reaction>
</comment>
<dbReference type="GO" id="GO:0005737">
    <property type="term" value="C:cytoplasm"/>
    <property type="evidence" value="ECO:0007669"/>
    <property type="project" value="TreeGrafter"/>
</dbReference>
<dbReference type="EMBL" id="KZ155835">
    <property type="protein sequence ID" value="OUS43152.1"/>
    <property type="molecule type" value="Genomic_DNA"/>
</dbReference>
<protein>
    <recommendedName>
        <fullName evidence="3 9">Glutaredoxin-dependent peroxiredoxin</fullName>
        <ecNumber evidence="3 9">1.11.1.25</ecNumber>
    </recommendedName>
</protein>
<dbReference type="GO" id="GO:0045454">
    <property type="term" value="P:cell redox homeostasis"/>
    <property type="evidence" value="ECO:0007669"/>
    <property type="project" value="TreeGrafter"/>
</dbReference>
<proteinExistence type="inferred from homology"/>
<accession>A0A1Y5I7K2</accession>
<dbReference type="GO" id="GO:0034599">
    <property type="term" value="P:cellular response to oxidative stress"/>
    <property type="evidence" value="ECO:0007669"/>
    <property type="project" value="InterPro"/>
</dbReference>
<evidence type="ECO:0000256" key="1">
    <source>
        <dbReference type="ARBA" id="ARBA00001711"/>
    </source>
</evidence>
<comment type="similarity">
    <text evidence="2 9">Belongs to the peroxiredoxin family. Prx5 subfamily.</text>
</comment>
<dbReference type="PANTHER" id="PTHR10430:SF16">
    <property type="entry name" value="PEROXIREDOXIN-5, MITOCHONDRIAL"/>
    <property type="match status" value="1"/>
</dbReference>
<keyword evidence="5 9" id="KW-0049">Antioxidant</keyword>
<dbReference type="InterPro" id="IPR013766">
    <property type="entry name" value="Thioredoxin_domain"/>
</dbReference>
<evidence type="ECO:0000256" key="8">
    <source>
        <dbReference type="PIRSR" id="PIRSR637944-1"/>
    </source>
</evidence>
<dbReference type="Proteomes" id="UP000195557">
    <property type="component" value="Unassembled WGS sequence"/>
</dbReference>
<dbReference type="InterPro" id="IPR036249">
    <property type="entry name" value="Thioredoxin-like_sf"/>
</dbReference>
<evidence type="ECO:0000256" key="9">
    <source>
        <dbReference type="RuleBase" id="RU366011"/>
    </source>
</evidence>
<keyword evidence="7 9" id="KW-0676">Redox-active center</keyword>
<comment type="function">
    <text evidence="9">Thiol-specific peroxidase that catalyzes the reduction of hydrogen peroxide and organic hydroperoxides to water and alcohols, respectively. Plays a role in cell protection against oxidative stress by detoxifying peroxides.</text>
</comment>
<feature type="domain" description="Thioredoxin" evidence="10">
    <location>
        <begin position="38"/>
        <end position="202"/>
    </location>
</feature>
<organism evidence="11">
    <name type="scientific">Ostreococcus tauri</name>
    <name type="common">Marine green alga</name>
    <dbReference type="NCBI Taxonomy" id="70448"/>
    <lineage>
        <taxon>Eukaryota</taxon>
        <taxon>Viridiplantae</taxon>
        <taxon>Chlorophyta</taxon>
        <taxon>Mamiellophyceae</taxon>
        <taxon>Mamiellales</taxon>
        <taxon>Bathycoccaceae</taxon>
        <taxon>Ostreococcus</taxon>
    </lineage>
</organism>
<keyword evidence="6 9" id="KW-0560">Oxidoreductase</keyword>
<evidence type="ECO:0000313" key="11">
    <source>
        <dbReference type="EMBL" id="OUS43152.1"/>
    </source>
</evidence>
<dbReference type="FunFam" id="3.40.30.10:FF:000020">
    <property type="entry name" value="Peroxiredoxin"/>
    <property type="match status" value="1"/>
</dbReference>
<dbReference type="EC" id="1.11.1.25" evidence="3 9"/>
<dbReference type="GO" id="GO:0008379">
    <property type="term" value="F:thioredoxin peroxidase activity"/>
    <property type="evidence" value="ECO:0007669"/>
    <property type="project" value="InterPro"/>
</dbReference>
<dbReference type="SUPFAM" id="SSF52833">
    <property type="entry name" value="Thioredoxin-like"/>
    <property type="match status" value="1"/>
</dbReference>
<dbReference type="PANTHER" id="PTHR10430">
    <property type="entry name" value="PEROXIREDOXIN"/>
    <property type="match status" value="1"/>
</dbReference>
<dbReference type="InterPro" id="IPR013740">
    <property type="entry name" value="Redoxin"/>
</dbReference>
<dbReference type="Pfam" id="PF08534">
    <property type="entry name" value="Redoxin"/>
    <property type="match status" value="1"/>
</dbReference>
<keyword evidence="4 9" id="KW-0575">Peroxidase</keyword>
<name>A0A1Y5I7K2_OSTTA</name>